<dbReference type="Proteomes" id="UP001159405">
    <property type="component" value="Unassembled WGS sequence"/>
</dbReference>
<dbReference type="Pfam" id="PF18738">
    <property type="entry name" value="HEPN_DZIP3"/>
    <property type="match status" value="1"/>
</dbReference>
<sequence>MDPDEVLSSTSGKANFYRIARLLISGGTSLLREIFDARCPPSQLAKILSAPATKRLLKGARLTKPQWDYLYPSPGVYGKSTDFDVTLLTRLLRTICSIPPPSAGWDTPPSNTDHKLAADLVRIRLLRNSVYGHVSQMMEIADEEFPRLWQEISKVLFRIAGHFGHEKQQEWQKAIDKFLKDPLTEKDDINVDELKRWYENDIEVKKALGELKVATQEGMAHLETALGRKVETTELKLCEHFQTVVETVQEDIKDQLRKMQQAIVSSNSTATDATTTSTTKCKDDSTKNGGQEDQHCFPNANKTPPAGHGFDSYNRENLPAQDQGSEDVSKDEELEIIKDAEDGPPYIRKLQVKEELSLSKSMLSRKSIGEIRQSPEKVLLMIGATGAGKSTLINAMANYLKGVKWDDDFRFKLITDDEPTSYLTAYTFYPAIDESPIPYTFTVIDSPGFGGADGLRRDKEITEQIKKFFTIPLPEGIDHLDGIGFVIDASQARLTPTQKYIFDSILSIFGRDVSRNIFTMITFADSQTPAVLDVIKESEIPSQNEKIFKFNNSALFASNVAQEEIIYDKKFWERNTSSLDKFFLEFPKSECVSLHLTKKVLKEREQLYVSLESLKDQIKLGLDKMEEMRQEELVLQKHELEIEANKEFTFKVTITKPVHVSLEGRGQHTTTCIKCQSTCHKNCKIADERKKFNCSAMGEEGKCRICPLSCIWSDHKNVPYLIKNEVFTEQRTLECLKMKYLKAVDEKAIAKQMMKSLAESLENVHVVVLNKIRQAQKSVRRLNEIALKPKPLTEAEYIDLLIESEKRAASPGWAQRVKYYEVAKRHAQLLSKAKDEDESEKLVRRLSRQVSDISEEARKTLENLSIDDGDSDPWFSRFKF</sequence>
<organism evidence="3 4">
    <name type="scientific">Porites lobata</name>
    <dbReference type="NCBI Taxonomy" id="104759"/>
    <lineage>
        <taxon>Eukaryota</taxon>
        <taxon>Metazoa</taxon>
        <taxon>Cnidaria</taxon>
        <taxon>Anthozoa</taxon>
        <taxon>Hexacorallia</taxon>
        <taxon>Scleractinia</taxon>
        <taxon>Fungiina</taxon>
        <taxon>Poritidae</taxon>
        <taxon>Porites</taxon>
    </lineage>
</organism>
<reference evidence="3 4" key="1">
    <citation type="submission" date="2022-05" db="EMBL/GenBank/DDBJ databases">
        <authorList>
            <consortium name="Genoscope - CEA"/>
            <person name="William W."/>
        </authorList>
    </citation>
    <scope>NUCLEOTIDE SEQUENCE [LARGE SCALE GENOMIC DNA]</scope>
</reference>
<dbReference type="SMART" id="SM00382">
    <property type="entry name" value="AAA"/>
    <property type="match status" value="1"/>
</dbReference>
<comment type="caution">
    <text evidence="3">The sequence shown here is derived from an EMBL/GenBank/DDBJ whole genome shotgun (WGS) entry which is preliminary data.</text>
</comment>
<keyword evidence="4" id="KW-1185">Reference proteome</keyword>
<dbReference type="InterPro" id="IPR027417">
    <property type="entry name" value="P-loop_NTPase"/>
</dbReference>
<feature type="region of interest" description="Disordered" evidence="1">
    <location>
        <begin position="263"/>
        <end position="331"/>
    </location>
</feature>
<proteinExistence type="predicted"/>
<feature type="compositionally biased region" description="Low complexity" evidence="1">
    <location>
        <begin position="265"/>
        <end position="279"/>
    </location>
</feature>
<evidence type="ECO:0000313" key="3">
    <source>
        <dbReference type="EMBL" id="CAH3036321.1"/>
    </source>
</evidence>
<feature type="compositionally biased region" description="Basic and acidic residues" evidence="1">
    <location>
        <begin position="280"/>
        <end position="295"/>
    </location>
</feature>
<dbReference type="InterPro" id="IPR003593">
    <property type="entry name" value="AAA+_ATPase"/>
</dbReference>
<evidence type="ECO:0000313" key="4">
    <source>
        <dbReference type="Proteomes" id="UP001159405"/>
    </source>
</evidence>
<evidence type="ECO:0000256" key="1">
    <source>
        <dbReference type="SAM" id="MobiDB-lite"/>
    </source>
</evidence>
<dbReference type="PANTHER" id="PTHR32046">
    <property type="entry name" value="G DOMAIN-CONTAINING PROTEIN"/>
    <property type="match status" value="1"/>
</dbReference>
<dbReference type="SUPFAM" id="SSF52540">
    <property type="entry name" value="P-loop containing nucleoside triphosphate hydrolases"/>
    <property type="match status" value="1"/>
</dbReference>
<name>A0ABN8MWV3_9CNID</name>
<accession>A0ABN8MWV3</accession>
<dbReference type="EMBL" id="CALNXK010000004">
    <property type="protein sequence ID" value="CAH3036321.1"/>
    <property type="molecule type" value="Genomic_DNA"/>
</dbReference>
<evidence type="ECO:0000259" key="2">
    <source>
        <dbReference type="SMART" id="SM00382"/>
    </source>
</evidence>
<dbReference type="CDD" id="cd00882">
    <property type="entry name" value="Ras_like_GTPase"/>
    <property type="match status" value="1"/>
</dbReference>
<protein>
    <recommendedName>
        <fullName evidence="2">AAA+ ATPase domain-containing protein</fullName>
    </recommendedName>
</protein>
<gene>
    <name evidence="3" type="ORF">PLOB_00030909</name>
</gene>
<dbReference type="InterPro" id="IPR041249">
    <property type="entry name" value="HEPN_DZIP3"/>
</dbReference>
<dbReference type="Gene3D" id="3.40.50.300">
    <property type="entry name" value="P-loop containing nucleotide triphosphate hydrolases"/>
    <property type="match status" value="1"/>
</dbReference>
<dbReference type="PANTHER" id="PTHR32046:SF14">
    <property type="match status" value="1"/>
</dbReference>
<feature type="domain" description="AAA+ ATPase" evidence="2">
    <location>
        <begin position="375"/>
        <end position="528"/>
    </location>
</feature>